<organism evidence="1 2">
    <name type="scientific">Vibrio cholerae</name>
    <dbReference type="NCBI Taxonomy" id="666"/>
    <lineage>
        <taxon>Bacteria</taxon>
        <taxon>Pseudomonadati</taxon>
        <taxon>Pseudomonadota</taxon>
        <taxon>Gammaproteobacteria</taxon>
        <taxon>Vibrionales</taxon>
        <taxon>Vibrionaceae</taxon>
        <taxon>Vibrio</taxon>
    </lineage>
</organism>
<proteinExistence type="predicted"/>
<name>A0A655PYS8_VIBCL</name>
<evidence type="ECO:0000313" key="1">
    <source>
        <dbReference type="EMBL" id="CSA33626.1"/>
    </source>
</evidence>
<evidence type="ECO:0000313" key="2">
    <source>
        <dbReference type="Proteomes" id="UP000044806"/>
    </source>
</evidence>
<accession>A0A655PYS8</accession>
<dbReference type="EMBL" id="CWOW01000005">
    <property type="protein sequence ID" value="CSA33626.1"/>
    <property type="molecule type" value="Genomic_DNA"/>
</dbReference>
<protein>
    <submittedName>
        <fullName evidence="1">Uncharacterized protein</fullName>
    </submittedName>
</protein>
<dbReference type="Proteomes" id="UP000044806">
    <property type="component" value="Unassembled WGS sequence"/>
</dbReference>
<reference evidence="1 2" key="1">
    <citation type="submission" date="2015-07" db="EMBL/GenBank/DDBJ databases">
        <authorList>
            <consortium name="Pathogen Informatics"/>
        </authorList>
    </citation>
    <scope>NUCLEOTIDE SEQUENCE [LARGE SCALE GENOMIC DNA]</scope>
    <source>
        <strain evidence="1 2">A51</strain>
    </source>
</reference>
<dbReference type="AlphaFoldDB" id="A0A655PYS8"/>
<sequence length="40" mass="4339">MASVVIAAAGNLLLPIYYSGYLNPAKAVFIAYKRSLSVRH</sequence>
<gene>
    <name evidence="1" type="ORF">ERS013165_01348</name>
</gene>